<protein>
    <submittedName>
        <fullName evidence="1">Uncharacterized protein</fullName>
    </submittedName>
</protein>
<dbReference type="AlphaFoldDB" id="A0A6J4QVN8"/>
<evidence type="ECO:0000313" key="1">
    <source>
        <dbReference type="EMBL" id="CAA9449173.1"/>
    </source>
</evidence>
<sequence>MLMGVRLELWGIWSILRLQELDEYREAAQQVAQVQMAGANLARYDPLQRVGR</sequence>
<name>A0A6J4QVN8_9ACTN</name>
<reference evidence="1" key="1">
    <citation type="submission" date="2020-02" db="EMBL/GenBank/DDBJ databases">
        <authorList>
            <person name="Meier V. D."/>
        </authorList>
    </citation>
    <scope>NUCLEOTIDE SEQUENCE</scope>
    <source>
        <strain evidence="1">AVDCRST_MAG58</strain>
    </source>
</reference>
<gene>
    <name evidence="1" type="ORF">AVDCRST_MAG58-805</name>
</gene>
<accession>A0A6J4QVN8</accession>
<organism evidence="1">
    <name type="scientific">uncultured Rubrobacteraceae bacterium</name>
    <dbReference type="NCBI Taxonomy" id="349277"/>
    <lineage>
        <taxon>Bacteria</taxon>
        <taxon>Bacillati</taxon>
        <taxon>Actinomycetota</taxon>
        <taxon>Rubrobacteria</taxon>
        <taxon>Rubrobacterales</taxon>
        <taxon>Rubrobacteraceae</taxon>
        <taxon>environmental samples</taxon>
    </lineage>
</organism>
<dbReference type="EMBL" id="CADCVF010000018">
    <property type="protein sequence ID" value="CAA9449173.1"/>
    <property type="molecule type" value="Genomic_DNA"/>
</dbReference>
<proteinExistence type="predicted"/>